<organism evidence="1 2">
    <name type="scientific">Brenneria goodwinii</name>
    <dbReference type="NCBI Taxonomy" id="1109412"/>
    <lineage>
        <taxon>Bacteria</taxon>
        <taxon>Pseudomonadati</taxon>
        <taxon>Pseudomonadota</taxon>
        <taxon>Gammaproteobacteria</taxon>
        <taxon>Enterobacterales</taxon>
        <taxon>Pectobacteriaceae</taxon>
        <taxon>Brenneria</taxon>
    </lineage>
</organism>
<dbReference type="EMBL" id="CGIG01000001">
    <property type="protein sequence ID" value="CPR21487.1"/>
    <property type="molecule type" value="Genomic_DNA"/>
</dbReference>
<name>A0A0G4K355_9GAMM</name>
<keyword evidence="2" id="KW-1185">Reference proteome</keyword>
<sequence length="46" mass="5162">MQAAIQKRIPALLSDAALDLAAFILRIRGVDRLNIISYAVGERFKY</sequence>
<gene>
    <name evidence="1" type="ORF">BN1221_04914c</name>
</gene>
<dbReference type="Proteomes" id="UP000044377">
    <property type="component" value="Unassembled WGS sequence"/>
</dbReference>
<evidence type="ECO:0000313" key="1">
    <source>
        <dbReference type="EMBL" id="CPR21487.1"/>
    </source>
</evidence>
<protein>
    <submittedName>
        <fullName evidence="1">Uncharacterized protein</fullName>
    </submittedName>
</protein>
<reference evidence="2" key="1">
    <citation type="submission" date="2015-01" db="EMBL/GenBank/DDBJ databases">
        <authorList>
            <person name="Paterson Steve"/>
        </authorList>
    </citation>
    <scope>NUCLEOTIDE SEQUENCE [LARGE SCALE GENOMIC DNA]</scope>
    <source>
        <strain evidence="2">OBR1</strain>
    </source>
</reference>
<dbReference type="AlphaFoldDB" id="A0A0G4K355"/>
<accession>A0A0G4K355</accession>
<proteinExistence type="predicted"/>
<evidence type="ECO:0000313" key="2">
    <source>
        <dbReference type="Proteomes" id="UP000044377"/>
    </source>
</evidence>
<dbReference type="STRING" id="1109412.BN1221_04914c"/>